<feature type="domain" description="Dystroglycan-type cadherin-like" evidence="4">
    <location>
        <begin position="20"/>
        <end position="114"/>
    </location>
</feature>
<dbReference type="InterPro" id="IPR013783">
    <property type="entry name" value="Ig-like_fold"/>
</dbReference>
<evidence type="ECO:0000313" key="6">
    <source>
        <dbReference type="Proteomes" id="UP000248817"/>
    </source>
</evidence>
<feature type="region of interest" description="Disordered" evidence="1">
    <location>
        <begin position="549"/>
        <end position="631"/>
    </location>
</feature>
<dbReference type="GO" id="GO:0016020">
    <property type="term" value="C:membrane"/>
    <property type="evidence" value="ECO:0007669"/>
    <property type="project" value="InterPro"/>
</dbReference>
<feature type="region of interest" description="Disordered" evidence="1">
    <location>
        <begin position="466"/>
        <end position="521"/>
    </location>
</feature>
<accession>A0A2V5HLW3</accession>
<feature type="region of interest" description="Disordered" evidence="1">
    <location>
        <begin position="671"/>
        <end position="690"/>
    </location>
</feature>
<dbReference type="InterPro" id="IPR015919">
    <property type="entry name" value="Cadherin-like_sf"/>
</dbReference>
<feature type="region of interest" description="Disordered" evidence="1">
    <location>
        <begin position="883"/>
        <end position="913"/>
    </location>
</feature>
<protein>
    <recommendedName>
        <fullName evidence="4">Dystroglycan-type cadherin-like domain-containing protein</fullName>
    </recommendedName>
</protein>
<feature type="compositionally biased region" description="Polar residues" evidence="1">
    <location>
        <begin position="815"/>
        <end position="825"/>
    </location>
</feature>
<feature type="domain" description="Dystroglycan-type cadherin-like" evidence="4">
    <location>
        <begin position="127"/>
        <end position="227"/>
    </location>
</feature>
<sequence>MALIALGLLSILGTVIADLAPTYPVNAQLPPVARVSEPFEFVFSQGTFAGSGPNTQYTLLNAPSWLELDAKHRTISGTPQKDDIGSPKFQLVASDETGSVNMEVNLVVTTDDGPKLGKPLLPQLEAIGATSAPDTIIVHSGDSFSISFDHDTFTNTRPSTVYYGTSPDNAPLPSWVSFDQAALRFSGSTPDIGPQTFSFNLIASDVAGFSAATMTFAMTVSPHILSFNRSAQTLFVTKGKQFDSPNFLEDLTLDGHGATRTDLANIHVDSPTWLALDKESLSLSGTPPADAADQNVTITVTDKSQDVATLLVSLKFSQFFQDGLDEYDAAIGQFFMFVFNNSILTDVSVQLDVEMGDQLPWLHYNRDNKTMYGQVPSDISPGTFNVNLTAREETAEDSRQFIIKTVSKKKNDENAAATATADEDSGSSGKSGRKAGIIAISVIVPLIVLSALVLLFFCWRHKKKGVAPGPEEGLADEKRGSLPPDPDSDMYPRCQPFEQTTPGKPPRMLRSPSPSSRPPKLEIFWHTKPLADADTINYTDDKENAYPHSTLDWDFGPLASTKEPEETKPVADPPPQPKRLSFQSSPPVRRRTTTTSKKREPLRPIQPRRSLKRNSTVSRSKRYSKRSSGISTVASGLPVRLSGAGHGAGGFGPPGHGVVRISWQNTQASFQSDESDVGNLAPLFPRPPLRARESTEYPKRVSLRAVEPDTLTISDTDSLEAFVHSRAKSRNSSNPLFAGQFARRGSSGGRALHRARSTVSRADTVASSHYMDDYRQDRPWSTTMSASIYTDDHRQSAYLHSLSEESSDAPMSGPINKQPSQSSLAQNYSEAIAPLPRFYSELSLSSAQRGEAGGSAAYPGSIDPQNNERQSLGNNRTWFQIASNAPGEAPRTDPPPLPPLRKSPSYSSMPYEVRSRRVSLIRSADRDWSEQRGLQRELTGSVRSDIAFV</sequence>
<proteinExistence type="predicted"/>
<name>A0A2V5HLW3_9EURO</name>
<keyword evidence="2" id="KW-0812">Transmembrane</keyword>
<evidence type="ECO:0000256" key="2">
    <source>
        <dbReference type="SAM" id="Phobius"/>
    </source>
</evidence>
<evidence type="ECO:0000256" key="3">
    <source>
        <dbReference type="SAM" id="SignalP"/>
    </source>
</evidence>
<dbReference type="EMBL" id="KZ825644">
    <property type="protein sequence ID" value="PYI25465.1"/>
    <property type="molecule type" value="Genomic_DNA"/>
</dbReference>
<feature type="signal peptide" evidence="3">
    <location>
        <begin position="1"/>
        <end position="17"/>
    </location>
</feature>
<feature type="transmembrane region" description="Helical" evidence="2">
    <location>
        <begin position="435"/>
        <end position="459"/>
    </location>
</feature>
<keyword evidence="3" id="KW-0732">Signal</keyword>
<dbReference type="Proteomes" id="UP000248817">
    <property type="component" value="Unassembled WGS sequence"/>
</dbReference>
<evidence type="ECO:0000256" key="1">
    <source>
        <dbReference type="SAM" id="MobiDB-lite"/>
    </source>
</evidence>
<dbReference type="Gene3D" id="2.60.40.10">
    <property type="entry name" value="Immunoglobulins"/>
    <property type="match status" value="4"/>
</dbReference>
<feature type="chain" id="PRO_5015887061" description="Dystroglycan-type cadherin-like domain-containing protein" evidence="3">
    <location>
        <begin position="18"/>
        <end position="949"/>
    </location>
</feature>
<feature type="region of interest" description="Disordered" evidence="1">
    <location>
        <begin position="850"/>
        <end position="871"/>
    </location>
</feature>
<feature type="region of interest" description="Disordered" evidence="1">
    <location>
        <begin position="800"/>
        <end position="825"/>
    </location>
</feature>
<organism evidence="5 6">
    <name type="scientific">Aspergillus indologenus CBS 114.80</name>
    <dbReference type="NCBI Taxonomy" id="1450541"/>
    <lineage>
        <taxon>Eukaryota</taxon>
        <taxon>Fungi</taxon>
        <taxon>Dikarya</taxon>
        <taxon>Ascomycota</taxon>
        <taxon>Pezizomycotina</taxon>
        <taxon>Eurotiomycetes</taxon>
        <taxon>Eurotiomycetidae</taxon>
        <taxon>Eurotiales</taxon>
        <taxon>Aspergillaceae</taxon>
        <taxon>Aspergillus</taxon>
        <taxon>Aspergillus subgen. Circumdati</taxon>
    </lineage>
</organism>
<dbReference type="Pfam" id="PF05345">
    <property type="entry name" value="He_PIG"/>
    <property type="match status" value="3"/>
</dbReference>
<keyword evidence="2" id="KW-1133">Transmembrane helix</keyword>
<evidence type="ECO:0000313" key="5">
    <source>
        <dbReference type="EMBL" id="PYI25465.1"/>
    </source>
</evidence>
<dbReference type="InterPro" id="IPR006644">
    <property type="entry name" value="Cadg"/>
</dbReference>
<feature type="compositionally biased region" description="Low complexity" evidence="1">
    <location>
        <begin position="414"/>
        <end position="431"/>
    </location>
</feature>
<keyword evidence="6" id="KW-1185">Reference proteome</keyword>
<feature type="region of interest" description="Disordered" evidence="1">
    <location>
        <begin position="730"/>
        <end position="760"/>
    </location>
</feature>
<reference evidence="5 6" key="1">
    <citation type="submission" date="2018-02" db="EMBL/GenBank/DDBJ databases">
        <title>The genomes of Aspergillus section Nigri reveals drivers in fungal speciation.</title>
        <authorList>
            <consortium name="DOE Joint Genome Institute"/>
            <person name="Vesth T.C."/>
            <person name="Nybo J."/>
            <person name="Theobald S."/>
            <person name="Brandl J."/>
            <person name="Frisvad J.C."/>
            <person name="Nielsen K.F."/>
            <person name="Lyhne E.K."/>
            <person name="Kogle M.E."/>
            <person name="Kuo A."/>
            <person name="Riley R."/>
            <person name="Clum A."/>
            <person name="Nolan M."/>
            <person name="Lipzen A."/>
            <person name="Salamov A."/>
            <person name="Henrissat B."/>
            <person name="Wiebenga A."/>
            <person name="De vries R.P."/>
            <person name="Grigoriev I.V."/>
            <person name="Mortensen U.H."/>
            <person name="Andersen M.R."/>
            <person name="Baker S.E."/>
        </authorList>
    </citation>
    <scope>NUCLEOTIDE SEQUENCE [LARGE SCALE GENOMIC DNA]</scope>
    <source>
        <strain evidence="5 6">CBS 114.80</strain>
    </source>
</reference>
<dbReference type="AlphaFoldDB" id="A0A2V5HLW3"/>
<gene>
    <name evidence="5" type="ORF">BP00DRAFT_99397</name>
</gene>
<dbReference type="SUPFAM" id="SSF49313">
    <property type="entry name" value="Cadherin-like"/>
    <property type="match status" value="4"/>
</dbReference>
<dbReference type="SMART" id="SM00736">
    <property type="entry name" value="CADG"/>
    <property type="match status" value="2"/>
</dbReference>
<keyword evidence="2" id="KW-0472">Membrane</keyword>
<feature type="region of interest" description="Disordered" evidence="1">
    <location>
        <begin position="412"/>
        <end position="431"/>
    </location>
</feature>
<evidence type="ECO:0000259" key="4">
    <source>
        <dbReference type="SMART" id="SM00736"/>
    </source>
</evidence>
<feature type="compositionally biased region" description="Pro residues" evidence="1">
    <location>
        <begin position="892"/>
        <end position="901"/>
    </location>
</feature>
<dbReference type="GO" id="GO:0005509">
    <property type="term" value="F:calcium ion binding"/>
    <property type="evidence" value="ECO:0007669"/>
    <property type="project" value="InterPro"/>
</dbReference>